<dbReference type="EMBL" id="LWDG02000076">
    <property type="protein sequence ID" value="KAE8269832.1"/>
    <property type="molecule type" value="Genomic_DNA"/>
</dbReference>
<evidence type="ECO:0000313" key="10">
    <source>
        <dbReference type="Proteomes" id="UP000078113"/>
    </source>
</evidence>
<evidence type="ECO:0000259" key="8">
    <source>
        <dbReference type="Pfam" id="PF13359"/>
    </source>
</evidence>
<evidence type="ECO:0000256" key="6">
    <source>
        <dbReference type="ARBA" id="ARBA00022801"/>
    </source>
</evidence>
<evidence type="ECO:0000256" key="3">
    <source>
        <dbReference type="ARBA" id="ARBA00006958"/>
    </source>
</evidence>
<organism evidence="9 10">
    <name type="scientific">Tilletia walkeri</name>
    <dbReference type="NCBI Taxonomy" id="117179"/>
    <lineage>
        <taxon>Eukaryota</taxon>
        <taxon>Fungi</taxon>
        <taxon>Dikarya</taxon>
        <taxon>Basidiomycota</taxon>
        <taxon>Ustilaginomycotina</taxon>
        <taxon>Exobasidiomycetes</taxon>
        <taxon>Tilletiales</taxon>
        <taxon>Tilletiaceae</taxon>
        <taxon>Tilletia</taxon>
    </lineage>
</organism>
<gene>
    <name evidence="9" type="ORF">A4X09_0g2512</name>
</gene>
<reference evidence="9" key="1">
    <citation type="submission" date="2016-04" db="EMBL/GenBank/DDBJ databases">
        <authorList>
            <person name="Nguyen H.D."/>
            <person name="Samba Siva P."/>
            <person name="Cullis J."/>
            <person name="Levesque C.A."/>
            <person name="Hambleton S."/>
        </authorList>
    </citation>
    <scope>NUCLEOTIDE SEQUENCE</scope>
    <source>
        <strain evidence="9">DAOMC 236422</strain>
    </source>
</reference>
<comment type="similarity">
    <text evidence="3">Belongs to the HARBI1 family.</text>
</comment>
<evidence type="ECO:0000256" key="1">
    <source>
        <dbReference type="ARBA" id="ARBA00001968"/>
    </source>
</evidence>
<evidence type="ECO:0000256" key="4">
    <source>
        <dbReference type="ARBA" id="ARBA00022722"/>
    </source>
</evidence>
<protein>
    <recommendedName>
        <fullName evidence="8">DDE Tnp4 domain-containing protein</fullName>
    </recommendedName>
</protein>
<dbReference type="AlphaFoldDB" id="A0A8X7T5L9"/>
<dbReference type="Pfam" id="PF13359">
    <property type="entry name" value="DDE_Tnp_4"/>
    <property type="match status" value="1"/>
</dbReference>
<dbReference type="GO" id="GO:0004518">
    <property type="term" value="F:nuclease activity"/>
    <property type="evidence" value="ECO:0007669"/>
    <property type="project" value="UniProtKB-KW"/>
</dbReference>
<dbReference type="PANTHER" id="PTHR22930">
    <property type="match status" value="1"/>
</dbReference>
<dbReference type="PANTHER" id="PTHR22930:SF259">
    <property type="entry name" value="OS08G0106900 PROTEIN"/>
    <property type="match status" value="1"/>
</dbReference>
<feature type="domain" description="DDE Tnp4" evidence="8">
    <location>
        <begin position="32"/>
        <end position="190"/>
    </location>
</feature>
<name>A0A8X7T5L9_9BASI</name>
<sequence>MFVKAPGADAEVPTRLQDERYRHLKSVLGAADGVHVPANPPADEATRFLDRHANLTFNILAACGFDLKFHYILSGWEGSAGDSLVYHAARTSTWLIPTGRTYLADSGFPLCPKLLIPFPRTRYHLSEWGEGDQTVSNKEELYNRRHAGLRSVIERAFGIMKARFKVLKTGSFFDLKTQAALFPALAVVHNMLVADDPEDPLLVDKSTLDALSAQDLSDSSLRATSSRIGDDEREEAATLREKIAKRMWRHYNQQ</sequence>
<dbReference type="InterPro" id="IPR027806">
    <property type="entry name" value="HARBI1_dom"/>
</dbReference>
<evidence type="ECO:0000256" key="7">
    <source>
        <dbReference type="ARBA" id="ARBA00023242"/>
    </source>
</evidence>
<comment type="subcellular location">
    <subcellularLocation>
        <location evidence="2">Nucleus</location>
    </subcellularLocation>
</comment>
<dbReference type="Proteomes" id="UP000078113">
    <property type="component" value="Unassembled WGS sequence"/>
</dbReference>
<keyword evidence="5" id="KW-0479">Metal-binding</keyword>
<comment type="caution">
    <text evidence="9">The sequence shown here is derived from an EMBL/GenBank/DDBJ whole genome shotgun (WGS) entry which is preliminary data.</text>
</comment>
<evidence type="ECO:0000256" key="2">
    <source>
        <dbReference type="ARBA" id="ARBA00004123"/>
    </source>
</evidence>
<accession>A0A8X7T5L9</accession>
<comment type="cofactor">
    <cofactor evidence="1">
        <name>a divalent metal cation</name>
        <dbReference type="ChEBI" id="CHEBI:60240"/>
    </cofactor>
</comment>
<dbReference type="InterPro" id="IPR045249">
    <property type="entry name" value="HARBI1-like"/>
</dbReference>
<reference evidence="9" key="2">
    <citation type="journal article" date="2019" name="IMA Fungus">
        <title>Genome sequencing and comparison of five Tilletia species to identify candidate genes for the detection of regulated species infecting wheat.</title>
        <authorList>
            <person name="Nguyen H.D.T."/>
            <person name="Sultana T."/>
            <person name="Kesanakurti P."/>
            <person name="Hambleton S."/>
        </authorList>
    </citation>
    <scope>NUCLEOTIDE SEQUENCE</scope>
    <source>
        <strain evidence="9">DAOMC 236422</strain>
    </source>
</reference>
<proteinExistence type="inferred from homology"/>
<dbReference type="GO" id="GO:0005634">
    <property type="term" value="C:nucleus"/>
    <property type="evidence" value="ECO:0007669"/>
    <property type="project" value="UniProtKB-SubCell"/>
</dbReference>
<keyword evidence="6" id="KW-0378">Hydrolase</keyword>
<keyword evidence="10" id="KW-1185">Reference proteome</keyword>
<evidence type="ECO:0000313" key="9">
    <source>
        <dbReference type="EMBL" id="KAE8269832.1"/>
    </source>
</evidence>
<evidence type="ECO:0000256" key="5">
    <source>
        <dbReference type="ARBA" id="ARBA00022723"/>
    </source>
</evidence>
<dbReference type="GO" id="GO:0046872">
    <property type="term" value="F:metal ion binding"/>
    <property type="evidence" value="ECO:0007669"/>
    <property type="project" value="UniProtKB-KW"/>
</dbReference>
<keyword evidence="7" id="KW-0539">Nucleus</keyword>
<keyword evidence="4" id="KW-0540">Nuclease</keyword>
<dbReference type="GO" id="GO:0016787">
    <property type="term" value="F:hydrolase activity"/>
    <property type="evidence" value="ECO:0007669"/>
    <property type="project" value="UniProtKB-KW"/>
</dbReference>